<evidence type="ECO:0000313" key="2">
    <source>
        <dbReference type="EMBL" id="OIT26345.1"/>
    </source>
</evidence>
<dbReference type="AlphaFoldDB" id="A0A1J6L5B9"/>
<feature type="compositionally biased region" description="Polar residues" evidence="1">
    <location>
        <begin position="79"/>
        <end position="93"/>
    </location>
</feature>
<protein>
    <submittedName>
        <fullName evidence="2">Uncharacterized protein</fullName>
    </submittedName>
</protein>
<proteinExistence type="predicted"/>
<gene>
    <name evidence="2" type="ORF">A4A49_64166</name>
</gene>
<organism evidence="2 3">
    <name type="scientific">Nicotiana attenuata</name>
    <name type="common">Coyote tobacco</name>
    <dbReference type="NCBI Taxonomy" id="49451"/>
    <lineage>
        <taxon>Eukaryota</taxon>
        <taxon>Viridiplantae</taxon>
        <taxon>Streptophyta</taxon>
        <taxon>Embryophyta</taxon>
        <taxon>Tracheophyta</taxon>
        <taxon>Spermatophyta</taxon>
        <taxon>Magnoliopsida</taxon>
        <taxon>eudicotyledons</taxon>
        <taxon>Gunneridae</taxon>
        <taxon>Pentapetalae</taxon>
        <taxon>asterids</taxon>
        <taxon>lamiids</taxon>
        <taxon>Solanales</taxon>
        <taxon>Solanaceae</taxon>
        <taxon>Nicotianoideae</taxon>
        <taxon>Nicotianeae</taxon>
        <taxon>Nicotiana</taxon>
    </lineage>
</organism>
<reference evidence="2" key="1">
    <citation type="submission" date="2016-11" db="EMBL/GenBank/DDBJ databases">
        <title>The genome of Nicotiana attenuata.</title>
        <authorList>
            <person name="Xu S."/>
            <person name="Brockmoeller T."/>
            <person name="Gaquerel E."/>
            <person name="Navarro A."/>
            <person name="Kuhl H."/>
            <person name="Gase K."/>
            <person name="Ling Z."/>
            <person name="Zhou W."/>
            <person name="Kreitzer C."/>
            <person name="Stanke M."/>
            <person name="Tang H."/>
            <person name="Lyons E."/>
            <person name="Pandey P."/>
            <person name="Pandey S.P."/>
            <person name="Timmermann B."/>
            <person name="Baldwin I.T."/>
        </authorList>
    </citation>
    <scope>NUCLEOTIDE SEQUENCE [LARGE SCALE GENOMIC DNA]</scope>
    <source>
        <strain evidence="2">UT</strain>
    </source>
</reference>
<evidence type="ECO:0000313" key="3">
    <source>
        <dbReference type="Proteomes" id="UP000187609"/>
    </source>
</evidence>
<accession>A0A1J6L5B9</accession>
<feature type="compositionally biased region" description="Basic and acidic residues" evidence="1">
    <location>
        <begin position="16"/>
        <end position="33"/>
    </location>
</feature>
<dbReference type="Gramene" id="OIT26345">
    <property type="protein sequence ID" value="OIT26345"/>
    <property type="gene ID" value="A4A49_64166"/>
</dbReference>
<feature type="region of interest" description="Disordered" evidence="1">
    <location>
        <begin position="16"/>
        <end position="94"/>
    </location>
</feature>
<feature type="compositionally biased region" description="Low complexity" evidence="1">
    <location>
        <begin position="60"/>
        <end position="70"/>
    </location>
</feature>
<keyword evidence="3" id="KW-1185">Reference proteome</keyword>
<dbReference type="Proteomes" id="UP000187609">
    <property type="component" value="Unassembled WGS sequence"/>
</dbReference>
<name>A0A1J6L5B9_NICAT</name>
<sequence length="130" mass="14417">MTITKVFAFVQGNENRLKEEERLRREKEREFSKRAKSAGNFSHGGSQVGGNRQFFRKSKSGAAPSSASAPVQRSKFNKKNQNFRTTDSQSQASVGYRVPGHPICNTCAGPLLEGLSIGKAEQWRQCSSIH</sequence>
<evidence type="ECO:0000256" key="1">
    <source>
        <dbReference type="SAM" id="MobiDB-lite"/>
    </source>
</evidence>
<dbReference type="EMBL" id="MJEQ01002859">
    <property type="protein sequence ID" value="OIT26345.1"/>
    <property type="molecule type" value="Genomic_DNA"/>
</dbReference>
<comment type="caution">
    <text evidence="2">The sequence shown here is derived from an EMBL/GenBank/DDBJ whole genome shotgun (WGS) entry which is preliminary data.</text>
</comment>